<dbReference type="InterPro" id="IPR057268">
    <property type="entry name" value="Ribosomal_L18"/>
</dbReference>
<evidence type="ECO:0000256" key="6">
    <source>
        <dbReference type="ARBA" id="ARBA00022980"/>
    </source>
</evidence>
<dbReference type="CDD" id="cd00432">
    <property type="entry name" value="Ribosomal_L18_L5e"/>
    <property type="match status" value="1"/>
</dbReference>
<evidence type="ECO:0000256" key="2">
    <source>
        <dbReference type="ARBA" id="ARBA00007116"/>
    </source>
</evidence>
<comment type="caution">
    <text evidence="14">The sequence shown here is derived from an EMBL/GenBank/DDBJ whole genome shotgun (WGS) entry which is preliminary data.</text>
</comment>
<dbReference type="PANTHER" id="PTHR48277">
    <property type="entry name" value="MITOCHONDRIAL RIBOSOMAL PROTEIN S5"/>
    <property type="match status" value="1"/>
</dbReference>
<gene>
    <name evidence="14" type="primary">rpsE_0</name>
    <name evidence="14" type="ORF">Bhyg_00105</name>
</gene>
<evidence type="ECO:0000256" key="11">
    <source>
        <dbReference type="RuleBase" id="RU003823"/>
    </source>
</evidence>
<dbReference type="Gene3D" id="3.30.160.20">
    <property type="match status" value="1"/>
</dbReference>
<feature type="domain" description="S5 DRBM" evidence="13">
    <location>
        <begin position="271"/>
        <end position="334"/>
    </location>
</feature>
<dbReference type="Pfam" id="PF00861">
    <property type="entry name" value="Ribosomal_L18p"/>
    <property type="match status" value="1"/>
</dbReference>
<dbReference type="SUPFAM" id="SSF55282">
    <property type="entry name" value="RL5-like"/>
    <property type="match status" value="1"/>
</dbReference>
<evidence type="ECO:0000256" key="1">
    <source>
        <dbReference type="ARBA" id="ARBA00002524"/>
    </source>
</evidence>
<dbReference type="EMBL" id="WJQU01000001">
    <property type="protein sequence ID" value="KAJ6644910.1"/>
    <property type="molecule type" value="Genomic_DNA"/>
</dbReference>
<keyword evidence="4" id="KW-0699">rRNA-binding</keyword>
<organism evidence="14 15">
    <name type="scientific">Pseudolycoriella hygida</name>
    <dbReference type="NCBI Taxonomy" id="35572"/>
    <lineage>
        <taxon>Eukaryota</taxon>
        <taxon>Metazoa</taxon>
        <taxon>Ecdysozoa</taxon>
        <taxon>Arthropoda</taxon>
        <taxon>Hexapoda</taxon>
        <taxon>Insecta</taxon>
        <taxon>Pterygota</taxon>
        <taxon>Neoptera</taxon>
        <taxon>Endopterygota</taxon>
        <taxon>Diptera</taxon>
        <taxon>Nematocera</taxon>
        <taxon>Sciaroidea</taxon>
        <taxon>Sciaridae</taxon>
        <taxon>Pseudolycoriella</taxon>
    </lineage>
</organism>
<dbReference type="InterPro" id="IPR020040">
    <property type="entry name" value="Ribosomal_uL6_a/b-dom"/>
</dbReference>
<dbReference type="Pfam" id="PF00333">
    <property type="entry name" value="Ribosomal_S5"/>
    <property type="match status" value="1"/>
</dbReference>
<dbReference type="SUPFAM" id="SSF54211">
    <property type="entry name" value="Ribosomal protein S5 domain 2-like"/>
    <property type="match status" value="1"/>
</dbReference>
<dbReference type="InterPro" id="IPR014721">
    <property type="entry name" value="Ribsml_uS5_D2-typ_fold_subgr"/>
</dbReference>
<dbReference type="InterPro" id="IPR022803">
    <property type="entry name" value="Ribosomal_uL5_dom_sf"/>
</dbReference>
<evidence type="ECO:0000256" key="8">
    <source>
        <dbReference type="ARBA" id="ARBA00025844"/>
    </source>
</evidence>
<dbReference type="Pfam" id="PF00347">
    <property type="entry name" value="Ribosomal_L6"/>
    <property type="match status" value="1"/>
</dbReference>
<evidence type="ECO:0000313" key="15">
    <source>
        <dbReference type="Proteomes" id="UP001151699"/>
    </source>
</evidence>
<accession>A0A9Q0N785</accession>
<evidence type="ECO:0000256" key="12">
    <source>
        <dbReference type="RuleBase" id="RU003869"/>
    </source>
</evidence>
<dbReference type="InterPro" id="IPR000851">
    <property type="entry name" value="Ribosomal_uS5"/>
</dbReference>
<keyword evidence="6 10" id="KW-0689">Ribosomal protein</keyword>
<keyword evidence="15" id="KW-1185">Reference proteome</keyword>
<dbReference type="FunFam" id="3.30.230.10:FF:000002">
    <property type="entry name" value="30S ribosomal protein S5"/>
    <property type="match status" value="1"/>
</dbReference>
<sequence>MGVPTRVGFKILEDGSKKKFAYRNKQQMPKIEKIVINMGVGEAVADSKVINNAVNDLTLIAGQKPLVTKAKKSIAPFKLREGMKEVKVTLNGPKVNIVGPRGELTRDFGENVVISLEDNLLLVKPLTQSKQARAMWGTTRSIIDNMVKGVKDGFREELEINGLGYKVLVKDKYLNLALNRSHNTKIEIPHNIKVIDDKQSRTITAASTLDEEIRQVKKSNCNISAAIKVGELLSERAALQGIEEVVFDKGGYKYHGVVEMSKAIKNTNEAFTETVVDIGRVTKVVKGGRKFSFSACVVVGDKLGKVGYGHGKAKEVNEAKIKATQEAKKNMTKIPLYQGRTIHHDVMGKSGAAQVILRRAKAGTGVIAGGAMRAIFDSLGIHDIVAKSLGSSNVYAMIAATFNALSQLSSPRAIAERREKKITELSTRPIKKQPQVITEQ</sequence>
<dbReference type="GO" id="GO:0006412">
    <property type="term" value="P:translation"/>
    <property type="evidence" value="ECO:0007669"/>
    <property type="project" value="InterPro"/>
</dbReference>
<protein>
    <recommendedName>
        <fullName evidence="9">Small ribosomal subunit protein uS5c</fullName>
    </recommendedName>
</protein>
<dbReference type="NCBIfam" id="TIGR01021">
    <property type="entry name" value="rpsE_bact"/>
    <property type="match status" value="1"/>
</dbReference>
<dbReference type="GO" id="GO:0019843">
    <property type="term" value="F:rRNA binding"/>
    <property type="evidence" value="ECO:0007669"/>
    <property type="project" value="UniProtKB-KW"/>
</dbReference>
<dbReference type="OrthoDB" id="309483at2759"/>
<keyword evidence="5" id="KW-0694">RNA-binding</keyword>
<dbReference type="Pfam" id="PF03719">
    <property type="entry name" value="Ribosomal_S5_C"/>
    <property type="match status" value="1"/>
</dbReference>
<dbReference type="Gene3D" id="3.30.230.10">
    <property type="match status" value="1"/>
</dbReference>
<dbReference type="GO" id="GO:0015935">
    <property type="term" value="C:small ribosomal subunit"/>
    <property type="evidence" value="ECO:0007669"/>
    <property type="project" value="InterPro"/>
</dbReference>
<dbReference type="Proteomes" id="UP001151699">
    <property type="component" value="Chromosome A"/>
</dbReference>
<dbReference type="InterPro" id="IPR005324">
    <property type="entry name" value="Ribosomal_uS5_C"/>
</dbReference>
<dbReference type="PROSITE" id="PS00358">
    <property type="entry name" value="RIBOSOMAL_L5"/>
    <property type="match status" value="1"/>
</dbReference>
<dbReference type="PROSITE" id="PS50881">
    <property type="entry name" value="S5_DSRBD"/>
    <property type="match status" value="1"/>
</dbReference>
<dbReference type="InterPro" id="IPR036789">
    <property type="entry name" value="Ribosomal_uL6-like_a/b-dom_sf"/>
</dbReference>
<evidence type="ECO:0000256" key="7">
    <source>
        <dbReference type="ARBA" id="ARBA00023274"/>
    </source>
</evidence>
<dbReference type="GO" id="GO:0003735">
    <property type="term" value="F:structural constituent of ribosome"/>
    <property type="evidence" value="ECO:0007669"/>
    <property type="project" value="UniProtKB-UniRule"/>
</dbReference>
<proteinExistence type="inferred from homology"/>
<dbReference type="InterPro" id="IPR019906">
    <property type="entry name" value="Ribosomal_uL6_bac-type"/>
</dbReference>
<dbReference type="InterPro" id="IPR020568">
    <property type="entry name" value="Ribosomal_Su5_D2-typ_SF"/>
</dbReference>
<dbReference type="HAMAP" id="MF_01307_B">
    <property type="entry name" value="Ribosomal_uS5_B"/>
    <property type="match status" value="1"/>
</dbReference>
<dbReference type="PANTHER" id="PTHR48277:SF1">
    <property type="entry name" value="MITOCHONDRIAL RIBOSOMAL PROTEIN S5"/>
    <property type="match status" value="1"/>
</dbReference>
<keyword evidence="7 10" id="KW-0687">Ribonucleoprotein</keyword>
<dbReference type="SUPFAM" id="SSF53137">
    <property type="entry name" value="Translational machinery components"/>
    <property type="match status" value="1"/>
</dbReference>
<comment type="similarity">
    <text evidence="12">Belongs to the universal ribosomal protein uL6 family.</text>
</comment>
<evidence type="ECO:0000256" key="5">
    <source>
        <dbReference type="ARBA" id="ARBA00022884"/>
    </source>
</evidence>
<comment type="function">
    <text evidence="1">With S4 and S12 plays an important role in translational accuracy.</text>
</comment>
<dbReference type="Gene3D" id="3.30.420.100">
    <property type="match status" value="1"/>
</dbReference>
<comment type="similarity">
    <text evidence="2">Belongs to the universal ribosomal protein uL18 family.</text>
</comment>
<name>A0A9Q0N785_9DIPT</name>
<dbReference type="InterPro" id="IPR005484">
    <property type="entry name" value="Ribosomal_uL18_bac/plant/anim"/>
</dbReference>
<dbReference type="PRINTS" id="PR00059">
    <property type="entry name" value="RIBOSOMALL6"/>
</dbReference>
<dbReference type="InterPro" id="IPR031310">
    <property type="entry name" value="Ribosomal_uL5_N"/>
</dbReference>
<evidence type="ECO:0000256" key="9">
    <source>
        <dbReference type="ARBA" id="ARBA00035156"/>
    </source>
</evidence>
<dbReference type="AlphaFoldDB" id="A0A9Q0N785"/>
<reference evidence="14" key="1">
    <citation type="submission" date="2022-07" db="EMBL/GenBank/DDBJ databases">
        <authorList>
            <person name="Trinca V."/>
            <person name="Uliana J.V.C."/>
            <person name="Torres T.T."/>
            <person name="Ward R.J."/>
            <person name="Monesi N."/>
        </authorList>
    </citation>
    <scope>NUCLEOTIDE SEQUENCE</scope>
    <source>
        <strain evidence="14">HSMRA1968</strain>
        <tissue evidence="14">Whole embryos</tissue>
    </source>
</reference>
<dbReference type="InterPro" id="IPR020929">
    <property type="entry name" value="Ribosomal_uL5_CS"/>
</dbReference>
<dbReference type="Gene3D" id="3.90.930.12">
    <property type="entry name" value="Ribosomal protein L6, alpha-beta domain"/>
    <property type="match status" value="1"/>
</dbReference>
<evidence type="ECO:0000256" key="3">
    <source>
        <dbReference type="ARBA" id="ARBA00008945"/>
    </source>
</evidence>
<comment type="similarity">
    <text evidence="3 11">Belongs to the universal ribosomal protein uS5 family.</text>
</comment>
<dbReference type="SUPFAM" id="SSF54768">
    <property type="entry name" value="dsRNA-binding domain-like"/>
    <property type="match status" value="1"/>
</dbReference>
<dbReference type="Gene3D" id="3.30.1440.10">
    <property type="match status" value="1"/>
</dbReference>
<dbReference type="InterPro" id="IPR013810">
    <property type="entry name" value="Ribosomal_uS5_N"/>
</dbReference>
<dbReference type="GO" id="GO:0005737">
    <property type="term" value="C:cytoplasm"/>
    <property type="evidence" value="ECO:0007669"/>
    <property type="project" value="UniProtKB-ARBA"/>
</dbReference>
<comment type="subunit">
    <text evidence="8">Part of the 30S ribosomal subunit. Contacts protein S4.</text>
</comment>
<evidence type="ECO:0000256" key="10">
    <source>
        <dbReference type="PROSITE-ProRule" id="PRU00268"/>
    </source>
</evidence>
<dbReference type="Pfam" id="PF00281">
    <property type="entry name" value="Ribosomal_L5"/>
    <property type="match status" value="1"/>
</dbReference>
<evidence type="ECO:0000313" key="14">
    <source>
        <dbReference type="EMBL" id="KAJ6644910.1"/>
    </source>
</evidence>
<evidence type="ECO:0000259" key="13">
    <source>
        <dbReference type="PROSITE" id="PS50881"/>
    </source>
</evidence>
<dbReference type="SUPFAM" id="SSF56053">
    <property type="entry name" value="Ribosomal protein L6"/>
    <property type="match status" value="2"/>
</dbReference>
<dbReference type="InterPro" id="IPR005712">
    <property type="entry name" value="Ribosomal_uS5_bac-type"/>
</dbReference>
<evidence type="ECO:0000256" key="4">
    <source>
        <dbReference type="ARBA" id="ARBA00022730"/>
    </source>
</evidence>